<organism evidence="1 2">
    <name type="scientific">Legionella geestiana</name>
    <dbReference type="NCBI Taxonomy" id="45065"/>
    <lineage>
        <taxon>Bacteria</taxon>
        <taxon>Pseudomonadati</taxon>
        <taxon>Pseudomonadota</taxon>
        <taxon>Gammaproteobacteria</taxon>
        <taxon>Legionellales</taxon>
        <taxon>Legionellaceae</taxon>
        <taxon>Legionella</taxon>
    </lineage>
</organism>
<reference evidence="1 2" key="1">
    <citation type="submission" date="2015-11" db="EMBL/GenBank/DDBJ databases">
        <title>Genomic analysis of 38 Legionella species identifies large and diverse effector repertoires.</title>
        <authorList>
            <person name="Burstein D."/>
            <person name="Amaro F."/>
            <person name="Zusman T."/>
            <person name="Lifshitz Z."/>
            <person name="Cohen O."/>
            <person name="Gilbert J.A."/>
            <person name="Pupko T."/>
            <person name="Shuman H.A."/>
            <person name="Segal G."/>
        </authorList>
    </citation>
    <scope>NUCLEOTIDE SEQUENCE [LARGE SCALE GENOMIC DNA]</scope>
    <source>
        <strain evidence="1 2">ATCC 49504</strain>
    </source>
</reference>
<name>A0A0W0TLJ2_9GAMM</name>
<gene>
    <name evidence="1" type="ORF">Lgee_2163</name>
</gene>
<dbReference type="PATRIC" id="fig|45065.4.peg.2352"/>
<dbReference type="STRING" id="45065.Lgee_2163"/>
<dbReference type="RefSeq" id="WP_028387301.1">
    <property type="nucleotide sequence ID" value="NZ_CAAAHN010000005.1"/>
</dbReference>
<dbReference type="AlphaFoldDB" id="A0A0W0TLJ2"/>
<evidence type="ECO:0000313" key="1">
    <source>
        <dbReference type="EMBL" id="KTC96480.1"/>
    </source>
</evidence>
<keyword evidence="2" id="KW-1185">Reference proteome</keyword>
<sequence>MPMPLSADKPEKDEGLAPVEMLEPLRTPQERLAHLSKPVVMHGRPLPDPVFKRVLRKLIPGLVGFIGGVSGMTGAVAGGFELQNKLSKAVKVGAKASHWVHFAMSFVDFLTLPAAWLTSWAVFGERPKLTLSKMAKFGYAALILGLTLTSILFPPSALIIIGTVISMGFVVSALSLRNFFKAQTESRATFYAAKEEEEALLAALEAKRAAAENWLKTLAEDVAVDEALLAQLEEEIDVLENRLQITLDAKVQAKQTHESLDLKVATDKGVGLALSLVAVIGFGLLAGLGLPGVFVLATAAAIGAVYTLWRIIEGFASRKDTVNTQDSTLQAAQVEDTAEVAPQPSHGPEFVLEHDSTELMAQQLAASRKDAIRGLAHAHELLELQDTKIDWLDSAGRVEFFERMCTIISHEEYPASTEDILNFLRHDCIGFTPELAQAFVTHVRSKPGLLSENARDTLLRMLIEHPLPPRPVLKPLQALELPAASLEAGLTEHH</sequence>
<evidence type="ECO:0000313" key="2">
    <source>
        <dbReference type="Proteomes" id="UP000054785"/>
    </source>
</evidence>
<dbReference type="EMBL" id="LNYC01000074">
    <property type="protein sequence ID" value="KTC96480.1"/>
    <property type="molecule type" value="Genomic_DNA"/>
</dbReference>
<accession>A0A0W0TLJ2</accession>
<proteinExistence type="predicted"/>
<comment type="caution">
    <text evidence="1">The sequence shown here is derived from an EMBL/GenBank/DDBJ whole genome shotgun (WGS) entry which is preliminary data.</text>
</comment>
<dbReference type="Proteomes" id="UP000054785">
    <property type="component" value="Unassembled WGS sequence"/>
</dbReference>
<dbReference type="OrthoDB" id="5653214at2"/>
<protein>
    <submittedName>
        <fullName evidence="1">Coiled-coil protein</fullName>
    </submittedName>
</protein>